<dbReference type="Pfam" id="PF11347">
    <property type="entry name" value="CRR42-like"/>
    <property type="match status" value="1"/>
</dbReference>
<dbReference type="PANTHER" id="PTHR36799">
    <property type="match status" value="1"/>
</dbReference>
<evidence type="ECO:0000313" key="2">
    <source>
        <dbReference type="EMBL" id="QIZ70956.1"/>
    </source>
</evidence>
<dbReference type="RefSeq" id="WP_168569111.1">
    <property type="nucleotide sequence ID" value="NZ_CP051167.1"/>
</dbReference>
<evidence type="ECO:0000256" key="1">
    <source>
        <dbReference type="SAM" id="MobiDB-lite"/>
    </source>
</evidence>
<dbReference type="PANTHER" id="PTHR36799:SF2">
    <property type="entry name" value="PROTEIN CHLORORESPIRATORY REDUCTION 42, CHLOROPLASTIC"/>
    <property type="match status" value="1"/>
</dbReference>
<reference evidence="2 3" key="1">
    <citation type="submission" date="2020-04" db="EMBL/GenBank/DDBJ databases">
        <authorList>
            <person name="Basu S."/>
            <person name="Maruthanayagam V."/>
            <person name="Chakraborty S."/>
            <person name="Pramanik A."/>
            <person name="Mukherjee J."/>
            <person name="Brink B."/>
        </authorList>
    </citation>
    <scope>NUCLEOTIDE SEQUENCE [LARGE SCALE GENOMIC DNA]</scope>
    <source>
        <strain evidence="2 3">AP17</strain>
    </source>
</reference>
<organism evidence="2 3">
    <name type="scientific">Oxynema aestuarii AP17</name>
    <dbReference type="NCBI Taxonomy" id="2064643"/>
    <lineage>
        <taxon>Bacteria</taxon>
        <taxon>Bacillati</taxon>
        <taxon>Cyanobacteriota</taxon>
        <taxon>Cyanophyceae</taxon>
        <taxon>Oscillatoriophycideae</taxon>
        <taxon>Oscillatoriales</taxon>
        <taxon>Oscillatoriaceae</taxon>
        <taxon>Oxynema</taxon>
        <taxon>Oxynema aestuarii</taxon>
    </lineage>
</organism>
<dbReference type="Proteomes" id="UP000500857">
    <property type="component" value="Chromosome"/>
</dbReference>
<dbReference type="InterPro" id="IPR021495">
    <property type="entry name" value="CRR42-like"/>
</dbReference>
<dbReference type="EMBL" id="CP051167">
    <property type="protein sequence ID" value="QIZ70956.1"/>
    <property type="molecule type" value="Genomic_DNA"/>
</dbReference>
<dbReference type="AlphaFoldDB" id="A0A6H1TXL9"/>
<dbReference type="NCBIfam" id="NF045913">
    <property type="entry name" value="RegSipA"/>
    <property type="match status" value="1"/>
</dbReference>
<evidence type="ECO:0000313" key="3">
    <source>
        <dbReference type="Proteomes" id="UP000500857"/>
    </source>
</evidence>
<accession>A0A6H1TXL9</accession>
<feature type="region of interest" description="Disordered" evidence="1">
    <location>
        <begin position="71"/>
        <end position="91"/>
    </location>
</feature>
<protein>
    <submittedName>
        <fullName evidence="2">DUF3148 domain-containing protein</fullName>
    </submittedName>
</protein>
<proteinExistence type="predicted"/>
<keyword evidence="3" id="KW-1185">Reference proteome</keyword>
<gene>
    <name evidence="2" type="ORF">HCG48_10460</name>
</gene>
<dbReference type="KEGG" id="oxy:HCG48_10460"/>
<sequence>MSKAFEIGDRVRLTAVPPYFKTAEPTPMLRPPNVVRLGEEGTILDRQPGDYWSVRFEKGAYLIENKYIARAAEQPTGDEPARSNPSSDEPS</sequence>
<name>A0A6H1TXL9_9CYAN</name>